<dbReference type="AlphaFoldDB" id="A0A2H6BY47"/>
<comment type="caution">
    <text evidence="1">The sequence shown here is derived from an EMBL/GenBank/DDBJ whole genome shotgun (WGS) entry which is preliminary data.</text>
</comment>
<organism evidence="1 2">
    <name type="scientific">Microcystis aeruginosa NIES-298</name>
    <dbReference type="NCBI Taxonomy" id="449468"/>
    <lineage>
        <taxon>Bacteria</taxon>
        <taxon>Bacillati</taxon>
        <taxon>Cyanobacteriota</taxon>
        <taxon>Cyanophyceae</taxon>
        <taxon>Oscillatoriophycideae</taxon>
        <taxon>Chroococcales</taxon>
        <taxon>Microcystaceae</taxon>
        <taxon>Microcystis</taxon>
    </lineage>
</organism>
<evidence type="ECO:0000313" key="2">
    <source>
        <dbReference type="Proteomes" id="UP000236321"/>
    </source>
</evidence>
<accession>A0A2H6BY47</accession>
<reference evidence="2" key="1">
    <citation type="submission" date="2017-12" db="EMBL/GenBank/DDBJ databases">
        <title>Improved Draft Genome Sequence of Microcystis aeruginosa NIES-298, a Microcystin-Producing Cyanobacterium from Lake Kasumigaura, Japan.</title>
        <authorList>
            <person name="Yamaguchi H."/>
            <person name="Suzuki S."/>
            <person name="Kawachi M."/>
        </authorList>
    </citation>
    <scope>NUCLEOTIDE SEQUENCE [LARGE SCALE GENOMIC DNA]</scope>
    <source>
        <strain evidence="2">NIES-298</strain>
    </source>
</reference>
<protein>
    <submittedName>
        <fullName evidence="1">Uncharacterized protein</fullName>
    </submittedName>
</protein>
<dbReference type="RefSeq" id="WP_103113318.1">
    <property type="nucleotide sequence ID" value="NZ_BEIU01000005.1"/>
</dbReference>
<sequence length="174" mass="20860">MLTPLLWQSANPHPDNLDNFQIISQWWQDLNLKEVFWQQRLIPDTGSLEDINWEQQGFDEKFSLQMPQIRGITLYWHKSTFADERSMTPKQLILDREREQLDIYPQSQASLVIRVTKPHLVYKKFELKNPLLVGKKAESEYILLIRDKEQQIEVKINLSPENYRQFLETMTEEQ</sequence>
<evidence type="ECO:0000313" key="1">
    <source>
        <dbReference type="EMBL" id="GBD55111.1"/>
    </source>
</evidence>
<name>A0A2H6BY47_MICAE</name>
<gene>
    <name evidence="1" type="ORF">BGM30_42040</name>
</gene>
<dbReference type="EMBL" id="BEYQ01000017">
    <property type="protein sequence ID" value="GBD55111.1"/>
    <property type="molecule type" value="Genomic_DNA"/>
</dbReference>
<dbReference type="Proteomes" id="UP000236321">
    <property type="component" value="Unassembled WGS sequence"/>
</dbReference>
<proteinExistence type="predicted"/>